<name>A0ABQ4DQA5_9CELL</name>
<reference evidence="11 12" key="1">
    <citation type="submission" date="2021-01" db="EMBL/GenBank/DDBJ databases">
        <title>Whole genome shotgun sequence of Cellulomonas phragmiteti NBRC 110785.</title>
        <authorList>
            <person name="Komaki H."/>
            <person name="Tamura T."/>
        </authorList>
    </citation>
    <scope>NUCLEOTIDE SEQUENCE [LARGE SCALE GENOMIC DNA]</scope>
    <source>
        <strain evidence="11 12">NBRC 110785</strain>
    </source>
</reference>
<comment type="subcellular location">
    <subcellularLocation>
        <location evidence="1">Cell membrane</location>
        <topology evidence="1">Multi-pass membrane protein</topology>
    </subcellularLocation>
</comment>
<keyword evidence="2 8" id="KW-0812">Transmembrane</keyword>
<dbReference type="EMBL" id="BONP01000021">
    <property type="protein sequence ID" value="GIG41167.1"/>
    <property type="molecule type" value="Genomic_DNA"/>
</dbReference>
<accession>A0ABQ4DQA5</accession>
<dbReference type="Pfam" id="PF00664">
    <property type="entry name" value="ABC_membrane"/>
    <property type="match status" value="1"/>
</dbReference>
<dbReference type="InterPro" id="IPR027417">
    <property type="entry name" value="P-loop_NTPase"/>
</dbReference>
<evidence type="ECO:0008006" key="13">
    <source>
        <dbReference type="Google" id="ProtNLM"/>
    </source>
</evidence>
<proteinExistence type="predicted"/>
<feature type="transmembrane region" description="Helical" evidence="8">
    <location>
        <begin position="186"/>
        <end position="206"/>
    </location>
</feature>
<dbReference type="PANTHER" id="PTHR24221:SF654">
    <property type="entry name" value="ATP-BINDING CASSETTE SUB-FAMILY B MEMBER 6"/>
    <property type="match status" value="1"/>
</dbReference>
<dbReference type="InterPro" id="IPR039421">
    <property type="entry name" value="Type_1_exporter"/>
</dbReference>
<dbReference type="PROSITE" id="PS50893">
    <property type="entry name" value="ABC_TRANSPORTER_2"/>
    <property type="match status" value="1"/>
</dbReference>
<dbReference type="CDD" id="cd03228">
    <property type="entry name" value="ABCC_MRP_Like"/>
    <property type="match status" value="1"/>
</dbReference>
<feature type="region of interest" description="Disordered" evidence="7">
    <location>
        <begin position="592"/>
        <end position="612"/>
    </location>
</feature>
<evidence type="ECO:0000256" key="1">
    <source>
        <dbReference type="ARBA" id="ARBA00004651"/>
    </source>
</evidence>
<keyword evidence="3" id="KW-0547">Nucleotide-binding</keyword>
<dbReference type="Proteomes" id="UP000614741">
    <property type="component" value="Unassembled WGS sequence"/>
</dbReference>
<dbReference type="InterPro" id="IPR011527">
    <property type="entry name" value="ABC1_TM_dom"/>
</dbReference>
<dbReference type="PROSITE" id="PS50929">
    <property type="entry name" value="ABC_TM1F"/>
    <property type="match status" value="1"/>
</dbReference>
<dbReference type="Gene3D" id="3.40.50.300">
    <property type="entry name" value="P-loop containing nucleotide triphosphate hydrolases"/>
    <property type="match status" value="1"/>
</dbReference>
<dbReference type="InterPro" id="IPR003439">
    <property type="entry name" value="ABC_transporter-like_ATP-bd"/>
</dbReference>
<evidence type="ECO:0000259" key="10">
    <source>
        <dbReference type="PROSITE" id="PS50929"/>
    </source>
</evidence>
<organism evidence="11 12">
    <name type="scientific">Cellulomonas phragmiteti</name>
    <dbReference type="NCBI Taxonomy" id="478780"/>
    <lineage>
        <taxon>Bacteria</taxon>
        <taxon>Bacillati</taxon>
        <taxon>Actinomycetota</taxon>
        <taxon>Actinomycetes</taxon>
        <taxon>Micrococcales</taxon>
        <taxon>Cellulomonadaceae</taxon>
        <taxon>Cellulomonas</taxon>
    </lineage>
</organism>
<feature type="domain" description="ABC transmembrane type-1" evidence="10">
    <location>
        <begin position="50"/>
        <end position="327"/>
    </location>
</feature>
<evidence type="ECO:0000313" key="11">
    <source>
        <dbReference type="EMBL" id="GIG41167.1"/>
    </source>
</evidence>
<evidence type="ECO:0000259" key="9">
    <source>
        <dbReference type="PROSITE" id="PS50893"/>
    </source>
</evidence>
<protein>
    <recommendedName>
        <fullName evidence="13">Thiol reductant ABC exporter subunit CydC</fullName>
    </recommendedName>
</protein>
<keyword evidence="12" id="KW-1185">Reference proteome</keyword>
<keyword evidence="6 8" id="KW-0472">Membrane</keyword>
<evidence type="ECO:0000256" key="5">
    <source>
        <dbReference type="ARBA" id="ARBA00022989"/>
    </source>
</evidence>
<feature type="transmembrane region" description="Helical" evidence="8">
    <location>
        <begin position="301"/>
        <end position="322"/>
    </location>
</feature>
<dbReference type="Pfam" id="PF00005">
    <property type="entry name" value="ABC_tran"/>
    <property type="match status" value="1"/>
</dbReference>
<dbReference type="SUPFAM" id="SSF52540">
    <property type="entry name" value="P-loop containing nucleoside triphosphate hydrolases"/>
    <property type="match status" value="1"/>
</dbReference>
<dbReference type="RefSeq" id="WP_203675461.1">
    <property type="nucleotide sequence ID" value="NZ_BONP01000021.1"/>
</dbReference>
<dbReference type="SUPFAM" id="SSF90123">
    <property type="entry name" value="ABC transporter transmembrane region"/>
    <property type="match status" value="1"/>
</dbReference>
<feature type="domain" description="ABC transporter" evidence="9">
    <location>
        <begin position="362"/>
        <end position="595"/>
    </location>
</feature>
<feature type="transmembrane region" description="Helical" evidence="8">
    <location>
        <begin position="155"/>
        <end position="180"/>
    </location>
</feature>
<evidence type="ECO:0000256" key="4">
    <source>
        <dbReference type="ARBA" id="ARBA00022840"/>
    </source>
</evidence>
<gene>
    <name evidence="11" type="ORF">Cph01nite_29290</name>
</gene>
<dbReference type="InterPro" id="IPR003593">
    <property type="entry name" value="AAA+_ATPase"/>
</dbReference>
<comment type="caution">
    <text evidence="11">The sequence shown here is derived from an EMBL/GenBank/DDBJ whole genome shotgun (WGS) entry which is preliminary data.</text>
</comment>
<feature type="transmembrane region" description="Helical" evidence="8">
    <location>
        <begin position="46"/>
        <end position="69"/>
    </location>
</feature>
<dbReference type="SMART" id="SM00382">
    <property type="entry name" value="AAA"/>
    <property type="match status" value="1"/>
</dbReference>
<evidence type="ECO:0000256" key="7">
    <source>
        <dbReference type="SAM" id="MobiDB-lite"/>
    </source>
</evidence>
<sequence length="612" mass="62474">MSATSLTEARADAHADAPVRRLVSTWRTVAAPLVALGAHLRAEARLAVQVVVVAWLVLVLGVGTTVLSVAATTAAVVDDGAGALLAALAVAVVALGLLAWTEQWVAHVLAYRVIDAVRRAVHDAIARLAPLGLGRRRSGETVAAAMTDAEALEWFYAHTAAQVVAGLAAALTVSVGAVVWLGPAGLVLPVAQLLVLAVPLLALPVASRQGAALRGGIADLASVVMEARAAARETVLLGRVPAVVADVRAGTARVQRVRRGIAVRTGAEQAALEAVGAATVLTTLALVAARVQDGALAPTALPVAVALAGAGLAPVLTVVAGLQRTGETSAAAARVDALLRAPGARPADGPDVDRGAPAPGRLDVEQLRVTYPGTDRAVLAGVDLHVTPGEHVAVVGASGAGKTTLTLALARLVAPDSGHLAVDGVPADDETGRRTRERLVLVGQHAHVFRASVRDNLLAPGTSDAALWRVLERVHLADRVRALPEGLDTPLAERGGAWSGGERQRLGLARGLLRDPSVLVLDEPTAGLDTRTEAAFLATLADVRAGRTTVVVTHRPAAMRACDRVVLLAGGRVVADGPHDRLLATSAAYRDALAAPDDPGDQPGDAPIPERG</sequence>
<evidence type="ECO:0000256" key="3">
    <source>
        <dbReference type="ARBA" id="ARBA00022741"/>
    </source>
</evidence>
<evidence type="ECO:0000256" key="2">
    <source>
        <dbReference type="ARBA" id="ARBA00022692"/>
    </source>
</evidence>
<evidence type="ECO:0000313" key="12">
    <source>
        <dbReference type="Proteomes" id="UP000614741"/>
    </source>
</evidence>
<evidence type="ECO:0000256" key="6">
    <source>
        <dbReference type="ARBA" id="ARBA00023136"/>
    </source>
</evidence>
<keyword evidence="4" id="KW-0067">ATP-binding</keyword>
<evidence type="ECO:0000256" key="8">
    <source>
        <dbReference type="SAM" id="Phobius"/>
    </source>
</evidence>
<feature type="transmembrane region" description="Helical" evidence="8">
    <location>
        <begin position="81"/>
        <end position="100"/>
    </location>
</feature>
<dbReference type="PANTHER" id="PTHR24221">
    <property type="entry name" value="ATP-BINDING CASSETTE SUB-FAMILY B"/>
    <property type="match status" value="1"/>
</dbReference>
<dbReference type="InterPro" id="IPR036640">
    <property type="entry name" value="ABC1_TM_sf"/>
</dbReference>
<dbReference type="Gene3D" id="1.20.1560.10">
    <property type="entry name" value="ABC transporter type 1, transmembrane domain"/>
    <property type="match status" value="1"/>
</dbReference>
<keyword evidence="5 8" id="KW-1133">Transmembrane helix</keyword>